<dbReference type="Gene3D" id="3.30.43.10">
    <property type="entry name" value="Uridine Diphospho-n-acetylenolpyruvylglucosamine Reductase, domain 2"/>
    <property type="match status" value="1"/>
</dbReference>
<dbReference type="InterPro" id="IPR010031">
    <property type="entry name" value="FAD_lactone_oxidase-like"/>
</dbReference>
<dbReference type="InterPro" id="IPR006094">
    <property type="entry name" value="Oxid_FAD_bind_N"/>
</dbReference>
<evidence type="ECO:0000256" key="1">
    <source>
        <dbReference type="ARBA" id="ARBA00022827"/>
    </source>
</evidence>
<name>A6GC62_9BACT</name>
<dbReference type="InterPro" id="IPR016166">
    <property type="entry name" value="FAD-bd_PCMH"/>
</dbReference>
<dbReference type="PANTHER" id="PTHR43762">
    <property type="entry name" value="L-GULONOLACTONE OXIDASE"/>
    <property type="match status" value="1"/>
</dbReference>
<dbReference type="SUPFAM" id="SSF56176">
    <property type="entry name" value="FAD-binding/transporter-associated domain-like"/>
    <property type="match status" value="1"/>
</dbReference>
<feature type="region of interest" description="Disordered" evidence="3">
    <location>
        <begin position="559"/>
        <end position="578"/>
    </location>
</feature>
<evidence type="ECO:0000313" key="5">
    <source>
        <dbReference type="EMBL" id="EDM76511.1"/>
    </source>
</evidence>
<dbReference type="PANTHER" id="PTHR43762:SF1">
    <property type="entry name" value="D-ARABINONO-1,4-LACTONE OXIDASE"/>
    <property type="match status" value="1"/>
</dbReference>
<proteinExistence type="predicted"/>
<dbReference type="GO" id="GO:0003885">
    <property type="term" value="F:D-arabinono-1,4-lactone oxidase activity"/>
    <property type="evidence" value="ECO:0007669"/>
    <property type="project" value="InterPro"/>
</dbReference>
<dbReference type="InterPro" id="IPR007173">
    <property type="entry name" value="ALO_C"/>
</dbReference>
<evidence type="ECO:0000256" key="2">
    <source>
        <dbReference type="ARBA" id="ARBA00023002"/>
    </source>
</evidence>
<dbReference type="Pfam" id="PF04030">
    <property type="entry name" value="ALO"/>
    <property type="match status" value="1"/>
</dbReference>
<dbReference type="Pfam" id="PF01565">
    <property type="entry name" value="FAD_binding_4"/>
    <property type="match status" value="1"/>
</dbReference>
<feature type="domain" description="FAD-binding PCMH-type" evidence="4">
    <location>
        <begin position="43"/>
        <end position="232"/>
    </location>
</feature>
<accession>A6GC62</accession>
<dbReference type="Gene3D" id="3.30.465.10">
    <property type="match status" value="1"/>
</dbReference>
<dbReference type="eggNOG" id="COG0277">
    <property type="taxonomic scope" value="Bacteria"/>
</dbReference>
<evidence type="ECO:0000256" key="3">
    <source>
        <dbReference type="SAM" id="MobiDB-lite"/>
    </source>
</evidence>
<dbReference type="InterPro" id="IPR036318">
    <property type="entry name" value="FAD-bd_PCMH-like_sf"/>
</dbReference>
<sequence length="578" mass="63200">MLCVALCAACGHKPLKNDPNASVPLRQNPEWENWSHNLVHPPLQSGKNYYFSPTKLEELQRILGERPEGVHVRVSGQRHSQPGLVVNEARAEDLAGADTWLIDLSCYADLGGGDENIVLDRERLRVTVNAGVREDALDAFLVENDLMLETVTAGGFFSLGGMTAVDVHGATVASGIFAETAVAFTVVGPDGSVTTYDLDSPAVGDYSPMQFARVSLGALGVVTSVTIEVQERPYATSLVFGRETHDLHKREDFVATYSELLTTHDRIESFYNPYSRKFMALYWDVVDDPKKKKKNKGYEVASACTYAENELWGAPYEGEFLEAVAEAVEEKAQLAGSEAEASVLIDGAMEVIVMQTDHADRKHRELWLSAAARVMFMSYFIELPNIDDEGLSRAWAGLDAVNQRMAESKDFLLAAPMEFRFIRGGDTAMAGTYSTNEDSLFINLDMIGFVAAVPSEAYPPELLEFFADIERVWVELGGFPHNGKMYGFYDPASAEGYSAAFNPAFLTDLAQRRGDRLDAFEQFRAARDPEGVFCNPYLEALTLCRQAAPAVEAVPAEAVPAEAAPAEDAPAEAAPAEG</sequence>
<reference evidence="5 6" key="1">
    <citation type="submission" date="2007-06" db="EMBL/GenBank/DDBJ databases">
        <authorList>
            <person name="Shimkets L."/>
            <person name="Ferriera S."/>
            <person name="Johnson J."/>
            <person name="Kravitz S."/>
            <person name="Beeson K."/>
            <person name="Sutton G."/>
            <person name="Rogers Y.-H."/>
            <person name="Friedman R."/>
            <person name="Frazier M."/>
            <person name="Venter J.C."/>
        </authorList>
    </citation>
    <scope>NUCLEOTIDE SEQUENCE [LARGE SCALE GENOMIC DNA]</scope>
    <source>
        <strain evidence="5 6">SIR-1</strain>
    </source>
</reference>
<organism evidence="5 6">
    <name type="scientific">Plesiocystis pacifica SIR-1</name>
    <dbReference type="NCBI Taxonomy" id="391625"/>
    <lineage>
        <taxon>Bacteria</taxon>
        <taxon>Pseudomonadati</taxon>
        <taxon>Myxococcota</taxon>
        <taxon>Polyangia</taxon>
        <taxon>Nannocystales</taxon>
        <taxon>Nannocystaceae</taxon>
        <taxon>Plesiocystis</taxon>
    </lineage>
</organism>
<protein>
    <submittedName>
        <fullName evidence="5">FAD-linked oxidoreductase</fullName>
    </submittedName>
</protein>
<dbReference type="InterPro" id="IPR016167">
    <property type="entry name" value="FAD-bd_PCMH_sub1"/>
</dbReference>
<dbReference type="GO" id="GO:0071949">
    <property type="term" value="F:FAD binding"/>
    <property type="evidence" value="ECO:0007669"/>
    <property type="project" value="InterPro"/>
</dbReference>
<dbReference type="InterPro" id="IPR016169">
    <property type="entry name" value="FAD-bd_PCMH_sub2"/>
</dbReference>
<evidence type="ECO:0000313" key="6">
    <source>
        <dbReference type="Proteomes" id="UP000005801"/>
    </source>
</evidence>
<dbReference type="STRING" id="391625.PPSIR1_23189"/>
<dbReference type="GO" id="GO:0016020">
    <property type="term" value="C:membrane"/>
    <property type="evidence" value="ECO:0007669"/>
    <property type="project" value="InterPro"/>
</dbReference>
<dbReference type="Proteomes" id="UP000005801">
    <property type="component" value="Unassembled WGS sequence"/>
</dbReference>
<keyword evidence="1" id="KW-0274">FAD</keyword>
<evidence type="ECO:0000259" key="4">
    <source>
        <dbReference type="PROSITE" id="PS51387"/>
    </source>
</evidence>
<keyword evidence="2" id="KW-0560">Oxidoreductase</keyword>
<gene>
    <name evidence="5" type="ORF">PPSIR1_23189</name>
</gene>
<comment type="caution">
    <text evidence="5">The sequence shown here is derived from an EMBL/GenBank/DDBJ whole genome shotgun (WGS) entry which is preliminary data.</text>
</comment>
<dbReference type="PROSITE" id="PS51387">
    <property type="entry name" value="FAD_PCMH"/>
    <property type="match status" value="1"/>
</dbReference>
<keyword evidence="1" id="KW-0285">Flavoprotein</keyword>
<dbReference type="AlphaFoldDB" id="A6GC62"/>
<keyword evidence="6" id="KW-1185">Reference proteome</keyword>
<dbReference type="EMBL" id="ABCS01000063">
    <property type="protein sequence ID" value="EDM76511.1"/>
    <property type="molecule type" value="Genomic_DNA"/>
</dbReference>